<evidence type="ECO:0000313" key="2">
    <source>
        <dbReference type="Proteomes" id="UP000799428"/>
    </source>
</evidence>
<proteinExistence type="predicted"/>
<keyword evidence="2" id="KW-1185">Reference proteome</keyword>
<dbReference type="Proteomes" id="UP000799428">
    <property type="component" value="Unassembled WGS sequence"/>
</dbReference>
<dbReference type="SUPFAM" id="SSF50630">
    <property type="entry name" value="Acid proteases"/>
    <property type="match status" value="1"/>
</dbReference>
<dbReference type="OrthoDB" id="4074350at2759"/>
<reference evidence="1" key="1">
    <citation type="journal article" date="2020" name="Stud. Mycol.">
        <title>101 Dothideomycetes genomes: a test case for predicting lifestyles and emergence of pathogens.</title>
        <authorList>
            <person name="Haridas S."/>
            <person name="Albert R."/>
            <person name="Binder M."/>
            <person name="Bloem J."/>
            <person name="Labutti K."/>
            <person name="Salamov A."/>
            <person name="Andreopoulos B."/>
            <person name="Baker S."/>
            <person name="Barry K."/>
            <person name="Bills G."/>
            <person name="Bluhm B."/>
            <person name="Cannon C."/>
            <person name="Castanera R."/>
            <person name="Culley D."/>
            <person name="Daum C."/>
            <person name="Ezra D."/>
            <person name="Gonzalez J."/>
            <person name="Henrissat B."/>
            <person name="Kuo A."/>
            <person name="Liang C."/>
            <person name="Lipzen A."/>
            <person name="Lutzoni F."/>
            <person name="Magnuson J."/>
            <person name="Mondo S."/>
            <person name="Nolan M."/>
            <person name="Ohm R."/>
            <person name="Pangilinan J."/>
            <person name="Park H.-J."/>
            <person name="Ramirez L."/>
            <person name="Alfaro M."/>
            <person name="Sun H."/>
            <person name="Tritt A."/>
            <person name="Yoshinaga Y."/>
            <person name="Zwiers L.-H."/>
            <person name="Turgeon B."/>
            <person name="Goodwin S."/>
            <person name="Spatafora J."/>
            <person name="Crous P."/>
            <person name="Grigoriev I."/>
        </authorList>
    </citation>
    <scope>NUCLEOTIDE SEQUENCE</scope>
    <source>
        <strain evidence="1">CBS 279.74</strain>
    </source>
</reference>
<accession>A0A6G1K8Q6</accession>
<evidence type="ECO:0000313" key="1">
    <source>
        <dbReference type="EMBL" id="KAF2708821.1"/>
    </source>
</evidence>
<dbReference type="InterPro" id="IPR021109">
    <property type="entry name" value="Peptidase_aspartic_dom_sf"/>
</dbReference>
<dbReference type="Gene3D" id="2.40.70.10">
    <property type="entry name" value="Acid Proteases"/>
    <property type="match status" value="1"/>
</dbReference>
<organism evidence="1 2">
    <name type="scientific">Pleomassaria siparia CBS 279.74</name>
    <dbReference type="NCBI Taxonomy" id="1314801"/>
    <lineage>
        <taxon>Eukaryota</taxon>
        <taxon>Fungi</taxon>
        <taxon>Dikarya</taxon>
        <taxon>Ascomycota</taxon>
        <taxon>Pezizomycotina</taxon>
        <taxon>Dothideomycetes</taxon>
        <taxon>Pleosporomycetidae</taxon>
        <taxon>Pleosporales</taxon>
        <taxon>Pleomassariaceae</taxon>
        <taxon>Pleomassaria</taxon>
    </lineage>
</organism>
<dbReference type="AlphaFoldDB" id="A0A6G1K8Q6"/>
<gene>
    <name evidence="1" type="ORF">K504DRAFT_289752</name>
</gene>
<name>A0A6G1K8Q6_9PLEO</name>
<protein>
    <recommendedName>
        <fullName evidence="3">Acid protease</fullName>
    </recommendedName>
</protein>
<dbReference type="EMBL" id="MU005771">
    <property type="protein sequence ID" value="KAF2708821.1"/>
    <property type="molecule type" value="Genomic_DNA"/>
</dbReference>
<sequence length="252" mass="27257">MDRQLVLYQRGNCAHHPSRHDYQQKSVWNASLANAEKGNVTYPNGVVGGVTLGSLALGAEDLSQFFSTSNSKTDEGFTAALFSGKLYKDGEIPSYSYGLHIGSAAFDYPGSLVFGGYNKGRVIAPVTSFADWNAVDLVDIGIGTEDGDSPFNFTTKDKLLSGGQVKVNPNPLSPYLPFPRKTCDNLAGVLPISFDSSTRYYLWNTDDPAYEKIVSSPAYLSFTFPPAPGGSDNVVIKVPFALLNLTLEYLRG</sequence>
<evidence type="ECO:0008006" key="3">
    <source>
        <dbReference type="Google" id="ProtNLM"/>
    </source>
</evidence>